<evidence type="ECO:0000313" key="3">
    <source>
        <dbReference type="Proteomes" id="UP001070176"/>
    </source>
</evidence>
<dbReference type="InterPro" id="IPR055259">
    <property type="entry name" value="YkvP/CgeB_Glyco_trans-like"/>
</dbReference>
<sequence>MKILIISHELWSENNNGGNVLSNIFSDFDAEFAQIYCSPGTPNNKLCKKYFQITDKMIINGLLKKKQIGKEINFEEFPYEAKFATKLDIETKKWYFNIFKKYRFSIFSTIRELLWKISPWKTKELERFILEFNPDVIFAPCYSHLFMLRLDRYVKKITNINMISYISDDNYSLRQFNLSPFYWFNRILSRTYIKKTFKDYNLVYTMTEEQSDELEQSLAANMKILRKGAEFSGECKKVDVNDPIKIVYAGGIYINRWKILAKIGEVLRNINKEGVKIILNIYTQNAVTEKQQHLLHDDKNIFLNPAVSQAELIEIYKSSDIALHVESFELKYRLMTRLSFSTKIVDCLASTCAVMAISWKEHAGLKYLRKNNAAICIDDFSDLDDELKKIAENPELVIDYANKAWLCGQKNHQIKMIHQDIYNDFKHLMFKYT</sequence>
<evidence type="ECO:0000259" key="1">
    <source>
        <dbReference type="Pfam" id="PF13524"/>
    </source>
</evidence>
<evidence type="ECO:0000313" key="2">
    <source>
        <dbReference type="EMBL" id="MCX8531512.1"/>
    </source>
</evidence>
<comment type="caution">
    <text evidence="2">The sequence shown here is derived from an EMBL/GenBank/DDBJ whole genome shotgun (WGS) entry which is preliminary data.</text>
</comment>
<feature type="domain" description="Spore protein YkvP/CgeB glycosyl transferase-like" evidence="1">
    <location>
        <begin position="299"/>
        <end position="413"/>
    </location>
</feature>
<keyword evidence="3" id="KW-1185">Reference proteome</keyword>
<dbReference type="SUPFAM" id="SSF53756">
    <property type="entry name" value="UDP-Glycosyltransferase/glycogen phosphorylase"/>
    <property type="match status" value="1"/>
</dbReference>
<gene>
    <name evidence="2" type="ORF">OEA66_03975</name>
</gene>
<dbReference type="RefSeq" id="WP_267280161.1">
    <property type="nucleotide sequence ID" value="NZ_JAOVZV010000002.1"/>
</dbReference>
<dbReference type="Gene3D" id="3.40.50.2000">
    <property type="entry name" value="Glycogen Phosphorylase B"/>
    <property type="match status" value="1"/>
</dbReference>
<proteinExistence type="predicted"/>
<protein>
    <recommendedName>
        <fullName evidence="1">Spore protein YkvP/CgeB glycosyl transferase-like domain-containing protein</fullName>
    </recommendedName>
</protein>
<name>A0ABT3Y076_9FLAO</name>
<organism evidence="2 3">
    <name type="scientific">Chryseobacterium luquanense</name>
    <dbReference type="NCBI Taxonomy" id="2983766"/>
    <lineage>
        <taxon>Bacteria</taxon>
        <taxon>Pseudomonadati</taxon>
        <taxon>Bacteroidota</taxon>
        <taxon>Flavobacteriia</taxon>
        <taxon>Flavobacteriales</taxon>
        <taxon>Weeksellaceae</taxon>
        <taxon>Chryseobacterium group</taxon>
        <taxon>Chryseobacterium</taxon>
    </lineage>
</organism>
<accession>A0ABT3Y076</accession>
<reference evidence="2" key="1">
    <citation type="submission" date="2022-10" db="EMBL/GenBank/DDBJ databases">
        <title>Chryseobacterium sp. nov., a novel bacterial species.</title>
        <authorList>
            <person name="Cao Y."/>
        </authorList>
    </citation>
    <scope>NUCLEOTIDE SEQUENCE</scope>
    <source>
        <strain evidence="2">KC 927</strain>
    </source>
</reference>
<dbReference type="Proteomes" id="UP001070176">
    <property type="component" value="Unassembled WGS sequence"/>
</dbReference>
<dbReference type="EMBL" id="JAOVZV010000002">
    <property type="protein sequence ID" value="MCX8531512.1"/>
    <property type="molecule type" value="Genomic_DNA"/>
</dbReference>
<dbReference type="Pfam" id="PF13524">
    <property type="entry name" value="Glyco_trans_1_2"/>
    <property type="match status" value="1"/>
</dbReference>